<gene>
    <name evidence="1" type="ORF">EHEKIMEA_00215</name>
</gene>
<evidence type="ECO:0000313" key="1">
    <source>
        <dbReference type="EMBL" id="UNY47097.1"/>
    </source>
</evidence>
<dbReference type="Proteomes" id="UP000832072">
    <property type="component" value="Segment"/>
</dbReference>
<dbReference type="EMBL" id="OM638103">
    <property type="protein sequence ID" value="UNY47097.1"/>
    <property type="molecule type" value="Genomic_DNA"/>
</dbReference>
<reference evidence="1 2" key="1">
    <citation type="submission" date="2022-02" db="EMBL/GenBank/DDBJ databases">
        <authorList>
            <person name="Tian F."/>
            <person name="Li J."/>
            <person name="Li F."/>
            <person name="Tong Y."/>
        </authorList>
    </citation>
    <scope>NUCLEOTIDE SEQUENCE [LARGE SCALE GENOMIC DNA]</scope>
</reference>
<keyword evidence="2" id="KW-1185">Reference proteome</keyword>
<sequence length="309" mass="36897">MRHIAISAFPKASSKSNMAWSRIIQWMEKNIPGFRLILWEDFLKHDYFPHVQTITYPYSGNGIPADDITCLIEKYPHTKKIWLYNEKDLSLDSCVKRLFIDDFEIITNIEDRNNSTERASKKLNLLNMNLTAFREEVVPIPFEDRKYDLIYWGTWRPGRADYMKEYLKDCYVSTAPSNVPSFKMFCDNITFIDKLMWGRTQGTLGNFRFTLYIEDKQTHELFNHMSDRFYEAMSFDVIQFIDINVKNNVIKSGYDIDPWFFVSNRKELEEKMEYAKAHPDEIMKKQAKLKQIVLDELKELRNKFLEIYK</sequence>
<proteinExistence type="predicted"/>
<name>A0AAE9G5G3_9CAUD</name>
<evidence type="ECO:0000313" key="2">
    <source>
        <dbReference type="Proteomes" id="UP000832072"/>
    </source>
</evidence>
<organism evidence="1 2">
    <name type="scientific">Cronobacter phage LPCS28</name>
    <dbReference type="NCBI Taxonomy" id="2924885"/>
    <lineage>
        <taxon>Viruses</taxon>
        <taxon>Duplodnaviria</taxon>
        <taxon>Heunggongvirae</taxon>
        <taxon>Uroviricota</taxon>
        <taxon>Caudoviricetes</taxon>
        <taxon>Pantevenvirales</taxon>
        <taxon>Straboviridae</taxon>
        <taxon>Nanhuvirus</taxon>
        <taxon>Nanhuvirus LPCS28</taxon>
    </lineage>
</organism>
<accession>A0AAE9G5G3</accession>
<protein>
    <submittedName>
        <fullName evidence="1">Uncharacterized protein</fullName>
    </submittedName>
</protein>